<organism evidence="3 4">
    <name type="scientific">Corynebacterium choanae</name>
    <dbReference type="NCBI Taxonomy" id="1862358"/>
    <lineage>
        <taxon>Bacteria</taxon>
        <taxon>Bacillati</taxon>
        <taxon>Actinomycetota</taxon>
        <taxon>Actinomycetes</taxon>
        <taxon>Mycobacteriales</taxon>
        <taxon>Corynebacteriaceae</taxon>
        <taxon>Corynebacterium</taxon>
    </lineage>
</organism>
<evidence type="ECO:0000313" key="4">
    <source>
        <dbReference type="Proteomes" id="UP000269019"/>
    </source>
</evidence>
<proteinExistence type="predicted"/>
<dbReference type="KEGG" id="ccho:CCHOA_04665"/>
<feature type="region of interest" description="Disordered" evidence="1">
    <location>
        <begin position="308"/>
        <end position="340"/>
    </location>
</feature>
<dbReference type="RefSeq" id="WP_164472385.1">
    <property type="nucleotide sequence ID" value="NZ_CP033896.1"/>
</dbReference>
<keyword evidence="2" id="KW-1133">Transmembrane helix</keyword>
<dbReference type="NCBIfam" id="TIGR03769">
    <property type="entry name" value="P_ac_wall_RPT"/>
    <property type="match status" value="2"/>
</dbReference>
<feature type="compositionally biased region" description="Low complexity" evidence="1">
    <location>
        <begin position="252"/>
        <end position="267"/>
    </location>
</feature>
<accession>A0A3G6J5H2</accession>
<dbReference type="InterPro" id="IPR022395">
    <property type="entry name" value="CHP03773_ABC_transptr-like"/>
</dbReference>
<gene>
    <name evidence="3" type="ORF">CCHOA_04665</name>
</gene>
<dbReference type="NCBIfam" id="NF038134">
    <property type="entry name" value="choice_anch_M"/>
    <property type="match status" value="2"/>
</dbReference>
<dbReference type="AlphaFoldDB" id="A0A3G6J5H2"/>
<keyword evidence="2" id="KW-0472">Membrane</keyword>
<feature type="transmembrane region" description="Helical" evidence="2">
    <location>
        <begin position="615"/>
        <end position="635"/>
    </location>
</feature>
<evidence type="ECO:0000256" key="1">
    <source>
        <dbReference type="SAM" id="MobiDB-lite"/>
    </source>
</evidence>
<sequence precursor="true">MRATRGREVVARRSSIVASILAILCFTIGPVHAQERLILDEGHTDIFSVSAPAGQLALDLREDVTGHGVVHDPAQVELHVSDAALLAPLPGPLATFGDAGYVLPLVQRPGILWPGWDTSAVAAAGLSAVTLRFVQVTGPGVVSLATTAGALAAELAPLLADGGYTVASGAELVQPRPGHVHAYWVFSAPGVYTLTVEAQAGALHTAPKTYTFTVGDEYRGAGASAGMVPTGESASGASARLTGGEEPQHTVSSPSSTAAAADATTATRPPIRGGFPGLGGFNPLTDRWLTTPGKSVWVASPHSLLAKPESPSLAGAPGNDAASSPAASMPRGTASDNVASSAAAAKPSAAAQDLPAAECLPVTAPVEGMTLIPVIHDDTQSPPVAVAPEQLRFGVSSAAAVVTPTAIGNIAAGTPGYMIGSTQVQGVPWLGANTMDPALLAATDSPVQWRLVGMEGPGNVEVFTSGNFGTIVGEQWFSATPGNPSGSVTLPRNTHVHPNWLFSAPGDYHLTIEQRVQATTGETLTGYAEVFFAVGQTTTASDGHYDLGSTIGTGVTTTTQYRRADGSPCSPEGGAQTAVTAAGASFDGDGTATNAVNAAALGAGATLPGTGVSPIVGAVGFSACGIALYGAALVLRGRRL</sequence>
<name>A0A3G6J5H2_9CORY</name>
<keyword evidence="4" id="KW-1185">Reference proteome</keyword>
<dbReference type="Proteomes" id="UP000269019">
    <property type="component" value="Chromosome"/>
</dbReference>
<feature type="region of interest" description="Disordered" evidence="1">
    <location>
        <begin position="225"/>
        <end position="278"/>
    </location>
</feature>
<reference evidence="3 4" key="1">
    <citation type="submission" date="2018-11" db="EMBL/GenBank/DDBJ databases">
        <authorList>
            <person name="Kleinhagauer T."/>
            <person name="Glaeser S.P."/>
            <person name="Spergser J."/>
            <person name="Ruckert C."/>
            <person name="Kaempfer P."/>
            <person name="Busse H.-J."/>
        </authorList>
    </citation>
    <scope>NUCLEOTIDE SEQUENCE [LARGE SCALE GENOMIC DNA]</scope>
    <source>
        <strain evidence="3 4">200CH</strain>
    </source>
</reference>
<dbReference type="InterPro" id="IPR022435">
    <property type="entry name" value="Surface-anchored_actinobac"/>
</dbReference>
<dbReference type="NCBIfam" id="TIGR03773">
    <property type="entry name" value="anch_rpt_wall"/>
    <property type="match status" value="1"/>
</dbReference>
<protein>
    <recommendedName>
        <fullName evidence="5">Surface-anchored protein</fullName>
    </recommendedName>
</protein>
<keyword evidence="2" id="KW-0812">Transmembrane</keyword>
<evidence type="ECO:0008006" key="5">
    <source>
        <dbReference type="Google" id="ProtNLM"/>
    </source>
</evidence>
<dbReference type="EMBL" id="CP033896">
    <property type="protein sequence ID" value="AZA13341.1"/>
    <property type="molecule type" value="Genomic_DNA"/>
</dbReference>
<evidence type="ECO:0000313" key="3">
    <source>
        <dbReference type="EMBL" id="AZA13341.1"/>
    </source>
</evidence>
<evidence type="ECO:0000256" key="2">
    <source>
        <dbReference type="SAM" id="Phobius"/>
    </source>
</evidence>